<evidence type="ECO:0000313" key="6">
    <source>
        <dbReference type="Proteomes" id="UP000074108"/>
    </source>
</evidence>
<evidence type="ECO:0000259" key="3">
    <source>
        <dbReference type="PROSITE" id="PS50111"/>
    </source>
</evidence>
<dbReference type="Gene3D" id="1.10.287.950">
    <property type="entry name" value="Methyl-accepting chemotaxis protein"/>
    <property type="match status" value="1"/>
</dbReference>
<dbReference type="SUPFAM" id="SSF55785">
    <property type="entry name" value="PYP-like sensor domain (PAS domain)"/>
    <property type="match status" value="1"/>
</dbReference>
<dbReference type="Pfam" id="PF13426">
    <property type="entry name" value="PAS_9"/>
    <property type="match status" value="1"/>
</dbReference>
<dbReference type="InterPro" id="IPR000014">
    <property type="entry name" value="PAS"/>
</dbReference>
<dbReference type="SMART" id="SM00283">
    <property type="entry name" value="MA"/>
    <property type="match status" value="1"/>
</dbReference>
<dbReference type="SMART" id="SM00086">
    <property type="entry name" value="PAC"/>
    <property type="match status" value="1"/>
</dbReference>
<feature type="domain" description="PAC" evidence="4">
    <location>
        <begin position="87"/>
        <end position="141"/>
    </location>
</feature>
<dbReference type="InterPro" id="IPR000700">
    <property type="entry name" value="PAS-assoc_C"/>
</dbReference>
<gene>
    <name evidence="5" type="ORF">Q75_02010</name>
</gene>
<dbReference type="NCBIfam" id="TIGR00229">
    <property type="entry name" value="sensory_box"/>
    <property type="match status" value="1"/>
</dbReference>
<dbReference type="Pfam" id="PF00015">
    <property type="entry name" value="MCPsignal"/>
    <property type="match status" value="1"/>
</dbReference>
<dbReference type="OrthoDB" id="9765776at2"/>
<name>A0A147KBR9_9BACI</name>
<evidence type="ECO:0000259" key="4">
    <source>
        <dbReference type="PROSITE" id="PS50113"/>
    </source>
</evidence>
<comment type="caution">
    <text evidence="5">The sequence shown here is derived from an EMBL/GenBank/DDBJ whole genome shotgun (WGS) entry which is preliminary data.</text>
</comment>
<proteinExistence type="predicted"/>
<dbReference type="InterPro" id="IPR001610">
    <property type="entry name" value="PAC"/>
</dbReference>
<evidence type="ECO:0000256" key="1">
    <source>
        <dbReference type="ARBA" id="ARBA00023224"/>
    </source>
</evidence>
<dbReference type="Gene3D" id="3.30.450.20">
    <property type="entry name" value="PAS domain"/>
    <property type="match status" value="1"/>
</dbReference>
<sequence length="308" mass="33982">MSIISIEPANSIQVLPAEDVLAAIERSLAMIQFNPDGIVLWANENFAQTMEYRSEELPSLHHRQFCLTEYANSPEYKKLWRNLREGNSFQEKIQRVTKTGKILWLEATYTPVFDGEGAVKGVVKVATNITEREETTTILANELLAMSKDLLHRAELGIKKSEDLSSATAVLVSESEETLHSLGSLQAEADLIKGIVKTIKDIASQTNLLALNAAIEAARAGDHGRGFSVVAAEVRKLATNVQESIHEVNSRIEGITKGIEKVGEVTERSQEGVSSSKRLIDEAIGEFNRISESANELDKHANRFQDIV</sequence>
<dbReference type="InterPro" id="IPR035965">
    <property type="entry name" value="PAS-like_dom_sf"/>
</dbReference>
<dbReference type="Proteomes" id="UP000074108">
    <property type="component" value="Unassembled WGS sequence"/>
</dbReference>
<dbReference type="SUPFAM" id="SSF58104">
    <property type="entry name" value="Methyl-accepting chemotaxis protein (MCP) signaling domain"/>
    <property type="match status" value="1"/>
</dbReference>
<dbReference type="CDD" id="cd00130">
    <property type="entry name" value="PAS"/>
    <property type="match status" value="1"/>
</dbReference>
<evidence type="ECO:0000256" key="2">
    <source>
        <dbReference type="PROSITE-ProRule" id="PRU00284"/>
    </source>
</evidence>
<protein>
    <submittedName>
        <fullName evidence="5">Chemotaxis protein</fullName>
    </submittedName>
</protein>
<evidence type="ECO:0000313" key="5">
    <source>
        <dbReference type="EMBL" id="KUP08868.1"/>
    </source>
</evidence>
<keyword evidence="1 2" id="KW-0807">Transducer</keyword>
<dbReference type="GO" id="GO:0016020">
    <property type="term" value="C:membrane"/>
    <property type="evidence" value="ECO:0007669"/>
    <property type="project" value="InterPro"/>
</dbReference>
<dbReference type="AlphaFoldDB" id="A0A147KBR9"/>
<accession>A0A147KBR9</accession>
<dbReference type="EMBL" id="LDYG01000007">
    <property type="protein sequence ID" value="KUP08868.1"/>
    <property type="molecule type" value="Genomic_DNA"/>
</dbReference>
<dbReference type="STRING" id="1150625.Q75_02010"/>
<dbReference type="PATRIC" id="fig|1150625.3.peg.424"/>
<organism evidence="5 6">
    <name type="scientific">Bacillus coahuilensis p1.1.43</name>
    <dbReference type="NCBI Taxonomy" id="1150625"/>
    <lineage>
        <taxon>Bacteria</taxon>
        <taxon>Bacillati</taxon>
        <taxon>Bacillota</taxon>
        <taxon>Bacilli</taxon>
        <taxon>Bacillales</taxon>
        <taxon>Bacillaceae</taxon>
        <taxon>Bacillus</taxon>
    </lineage>
</organism>
<dbReference type="PROSITE" id="PS50111">
    <property type="entry name" value="CHEMOTAXIS_TRANSDUC_2"/>
    <property type="match status" value="1"/>
</dbReference>
<feature type="domain" description="Methyl-accepting transducer" evidence="3">
    <location>
        <begin position="154"/>
        <end position="308"/>
    </location>
</feature>
<dbReference type="GO" id="GO:0007165">
    <property type="term" value="P:signal transduction"/>
    <property type="evidence" value="ECO:0007669"/>
    <property type="project" value="UniProtKB-KW"/>
</dbReference>
<dbReference type="PANTHER" id="PTHR32089">
    <property type="entry name" value="METHYL-ACCEPTING CHEMOTAXIS PROTEIN MCPB"/>
    <property type="match status" value="1"/>
</dbReference>
<dbReference type="PROSITE" id="PS50113">
    <property type="entry name" value="PAC"/>
    <property type="match status" value="1"/>
</dbReference>
<dbReference type="PANTHER" id="PTHR32089:SF112">
    <property type="entry name" value="LYSOZYME-LIKE PROTEIN-RELATED"/>
    <property type="match status" value="1"/>
</dbReference>
<keyword evidence="6" id="KW-1185">Reference proteome</keyword>
<reference evidence="5 6" key="1">
    <citation type="journal article" date="2016" name="Front. Microbiol.">
        <title>Microevolution Analysis of Bacillus coahuilensis Unveils Differences in Phosphorus Acquisition Strategies and Their Regulation.</title>
        <authorList>
            <person name="Gomez-Lunar Z."/>
            <person name="Hernandez-Gonzalez I."/>
            <person name="Rodriguez-Torres M.D."/>
            <person name="Souza V."/>
            <person name="Olmedo-Alvarez G."/>
        </authorList>
    </citation>
    <scope>NUCLEOTIDE SEQUENCE [LARGE SCALE GENOMIC DNA]</scope>
    <source>
        <strain evidence="6">p1.1.43</strain>
    </source>
</reference>
<dbReference type="InterPro" id="IPR004089">
    <property type="entry name" value="MCPsignal_dom"/>
</dbReference>